<protein>
    <recommendedName>
        <fullName evidence="7">Transmembrane 9 superfamily member</fullName>
    </recommendedName>
</protein>
<comment type="subcellular location">
    <subcellularLocation>
        <location evidence="1">Membrane</location>
        <topology evidence="1">Multi-pass membrane protein</topology>
    </subcellularLocation>
</comment>
<keyword evidence="3 7" id="KW-0812">Transmembrane</keyword>
<reference evidence="9" key="1">
    <citation type="submission" date="2025-08" db="UniProtKB">
        <authorList>
            <consortium name="RefSeq"/>
        </authorList>
    </citation>
    <scope>IDENTIFICATION</scope>
    <source>
        <tissue evidence="9">Testes</tissue>
    </source>
</reference>
<dbReference type="Proteomes" id="UP000694865">
    <property type="component" value="Unplaced"/>
</dbReference>
<proteinExistence type="inferred from homology"/>
<accession>A0ABM0MH85</accession>
<dbReference type="GeneID" id="100377035"/>
<dbReference type="InterPro" id="IPR004240">
    <property type="entry name" value="EMP70"/>
</dbReference>
<evidence type="ECO:0000256" key="5">
    <source>
        <dbReference type="ARBA" id="ARBA00022989"/>
    </source>
</evidence>
<evidence type="ECO:0000256" key="1">
    <source>
        <dbReference type="ARBA" id="ARBA00004141"/>
    </source>
</evidence>
<evidence type="ECO:0000256" key="3">
    <source>
        <dbReference type="ARBA" id="ARBA00022692"/>
    </source>
</evidence>
<feature type="transmembrane region" description="Helical" evidence="7">
    <location>
        <begin position="164"/>
        <end position="186"/>
    </location>
</feature>
<keyword evidence="4" id="KW-0732">Signal</keyword>
<feature type="transmembrane region" description="Helical" evidence="7">
    <location>
        <begin position="300"/>
        <end position="325"/>
    </location>
</feature>
<feature type="transmembrane region" description="Helical" evidence="7">
    <location>
        <begin position="331"/>
        <end position="357"/>
    </location>
</feature>
<sequence>MQMVLADVSQKDYCVVELTEERYQAFIYAFIDNTCFCCFLADVSQKDYCVVELTEERYQAFIYAVKNHYWYQMYIDDLPIWGIVGEIAESGDEYYLWTHKKLEIGYNNNQIVDVNLTSEAKVKLTPGIKVPFSYQVQWKPSKIEFKTRFEKYLDPNFFQHRIHWFSIFNSFMMVIFLVGLVSMILMRTLRKDYARYSKDDELDDMERDLGDEYGWKQVHGDVFRPASHPVLFSALIGTGYQIASVAMCVISFAIVQDLYTERGSMLSIAIFVYAATAPVNGYAGGGLYSRMGGKRWIKQMVFGAFLVPSLVCGTAFFINFIAIYYHASRAIPFGTMVAVSCICIFVILPLTLVGTVLGRAISGQPNFPCRVNAVPRPIPEKKWFMEPYVIVMLGGILPFGSIFIEMYFIFTSFWAYKIYYVYGFMLLVFLILTVVTVCVTIVCTYFLLNAEDYRWQWTSFLAAASTSFYVYVYSFYYFFFKTKMYGLFQTMWYFGYMALFSLGLGLMCGTFGYVGTSAFVRKIYSTVKID</sequence>
<keyword evidence="6 7" id="KW-0472">Membrane</keyword>
<evidence type="ECO:0000256" key="7">
    <source>
        <dbReference type="RuleBase" id="RU363079"/>
    </source>
</evidence>
<evidence type="ECO:0000256" key="2">
    <source>
        <dbReference type="ARBA" id="ARBA00005227"/>
    </source>
</evidence>
<comment type="similarity">
    <text evidence="2 7">Belongs to the nonaspanin (TM9SF) (TC 9.A.2) family.</text>
</comment>
<feature type="transmembrane region" description="Helical" evidence="7">
    <location>
        <begin position="460"/>
        <end position="479"/>
    </location>
</feature>
<gene>
    <name evidence="9" type="primary">LOC100377035</name>
</gene>
<dbReference type="PANTHER" id="PTHR10766">
    <property type="entry name" value="TRANSMEMBRANE 9 SUPERFAMILY PROTEIN"/>
    <property type="match status" value="1"/>
</dbReference>
<organism evidence="8 9">
    <name type="scientific">Saccoglossus kowalevskii</name>
    <name type="common">Acorn worm</name>
    <dbReference type="NCBI Taxonomy" id="10224"/>
    <lineage>
        <taxon>Eukaryota</taxon>
        <taxon>Metazoa</taxon>
        <taxon>Hemichordata</taxon>
        <taxon>Enteropneusta</taxon>
        <taxon>Harrimaniidae</taxon>
        <taxon>Saccoglossus</taxon>
    </lineage>
</organism>
<evidence type="ECO:0000313" key="8">
    <source>
        <dbReference type="Proteomes" id="UP000694865"/>
    </source>
</evidence>
<evidence type="ECO:0000256" key="4">
    <source>
        <dbReference type="ARBA" id="ARBA00022729"/>
    </source>
</evidence>
<name>A0ABM0MH85_SACKO</name>
<feature type="transmembrane region" description="Helical" evidence="7">
    <location>
        <begin position="422"/>
        <end position="448"/>
    </location>
</feature>
<evidence type="ECO:0000256" key="6">
    <source>
        <dbReference type="ARBA" id="ARBA00023136"/>
    </source>
</evidence>
<feature type="transmembrane region" description="Helical" evidence="7">
    <location>
        <begin position="266"/>
        <end position="288"/>
    </location>
</feature>
<feature type="transmembrane region" description="Helical" evidence="7">
    <location>
        <begin position="491"/>
        <end position="514"/>
    </location>
</feature>
<feature type="transmembrane region" description="Helical" evidence="7">
    <location>
        <begin position="230"/>
        <end position="254"/>
    </location>
</feature>
<dbReference type="RefSeq" id="XP_006819376.1">
    <property type="nucleotide sequence ID" value="XM_006819313.1"/>
</dbReference>
<dbReference type="PANTHER" id="PTHR10766:SF41">
    <property type="entry name" value="TRANSMEMBRANE 9 SUPERFAMILY MEMBER 3"/>
    <property type="match status" value="1"/>
</dbReference>
<dbReference type="Pfam" id="PF02990">
    <property type="entry name" value="EMP70"/>
    <property type="match status" value="1"/>
</dbReference>
<keyword evidence="8" id="KW-1185">Reference proteome</keyword>
<feature type="transmembrane region" description="Helical" evidence="7">
    <location>
        <begin position="388"/>
        <end position="410"/>
    </location>
</feature>
<keyword evidence="5 7" id="KW-1133">Transmembrane helix</keyword>
<evidence type="ECO:0000313" key="9">
    <source>
        <dbReference type="RefSeq" id="XP_006819376.1"/>
    </source>
</evidence>